<proteinExistence type="predicted"/>
<evidence type="ECO:0000313" key="2">
    <source>
        <dbReference type="EMBL" id="MFC4065963.1"/>
    </source>
</evidence>
<dbReference type="Proteomes" id="UP001595867">
    <property type="component" value="Unassembled WGS sequence"/>
</dbReference>
<keyword evidence="3" id="KW-1185">Reference proteome</keyword>
<evidence type="ECO:0000256" key="1">
    <source>
        <dbReference type="SAM" id="MobiDB-lite"/>
    </source>
</evidence>
<dbReference type="EMBL" id="JBHSBL010000013">
    <property type="protein sequence ID" value="MFC4065963.1"/>
    <property type="molecule type" value="Genomic_DNA"/>
</dbReference>
<feature type="region of interest" description="Disordered" evidence="1">
    <location>
        <begin position="37"/>
        <end position="56"/>
    </location>
</feature>
<sequence length="56" mass="6318">MTVHVGELTSEVVTEGEPEVRTSGNVWEERQRLRAALDRIGRDSRRTDDEPDGGHD</sequence>
<organism evidence="2 3">
    <name type="scientific">Actinoplanes subglobosus</name>
    <dbReference type="NCBI Taxonomy" id="1547892"/>
    <lineage>
        <taxon>Bacteria</taxon>
        <taxon>Bacillati</taxon>
        <taxon>Actinomycetota</taxon>
        <taxon>Actinomycetes</taxon>
        <taxon>Micromonosporales</taxon>
        <taxon>Micromonosporaceae</taxon>
        <taxon>Actinoplanes</taxon>
    </lineage>
</organism>
<evidence type="ECO:0000313" key="3">
    <source>
        <dbReference type="Proteomes" id="UP001595867"/>
    </source>
</evidence>
<name>A0ABV8ISW8_9ACTN</name>
<feature type="region of interest" description="Disordered" evidence="1">
    <location>
        <begin position="1"/>
        <end position="27"/>
    </location>
</feature>
<dbReference type="RefSeq" id="WP_378066946.1">
    <property type="nucleotide sequence ID" value="NZ_JBHSBL010000013.1"/>
</dbReference>
<accession>A0ABV8ISW8</accession>
<comment type="caution">
    <text evidence="2">The sequence shown here is derived from an EMBL/GenBank/DDBJ whole genome shotgun (WGS) entry which is preliminary data.</text>
</comment>
<protein>
    <submittedName>
        <fullName evidence="2">Uncharacterized protein</fullName>
    </submittedName>
</protein>
<reference evidence="3" key="1">
    <citation type="journal article" date="2019" name="Int. J. Syst. Evol. Microbiol.">
        <title>The Global Catalogue of Microorganisms (GCM) 10K type strain sequencing project: providing services to taxonomists for standard genome sequencing and annotation.</title>
        <authorList>
            <consortium name="The Broad Institute Genomics Platform"/>
            <consortium name="The Broad Institute Genome Sequencing Center for Infectious Disease"/>
            <person name="Wu L."/>
            <person name="Ma J."/>
        </authorList>
    </citation>
    <scope>NUCLEOTIDE SEQUENCE [LARGE SCALE GENOMIC DNA]</scope>
    <source>
        <strain evidence="3">TBRC 5832</strain>
    </source>
</reference>
<gene>
    <name evidence="2" type="ORF">ACFO0C_13560</name>
</gene>